<accession>A0A7X5QGV8</accession>
<dbReference type="EMBL" id="PUJW01000026">
    <property type="protein sequence ID" value="NHB94118.1"/>
    <property type="molecule type" value="Genomic_DNA"/>
</dbReference>
<reference evidence="1 2" key="1">
    <citation type="submission" date="2018-02" db="EMBL/GenBank/DDBJ databases">
        <authorList>
            <person name="Machado R.A."/>
        </authorList>
    </citation>
    <scope>NUCLEOTIDE SEQUENCE [LARGE SCALE GENOMIC DNA]</scope>
    <source>
        <strain evidence="1 2">DSM 19724</strain>
    </source>
</reference>
<dbReference type="Pfam" id="PF08849">
    <property type="entry name" value="BrxA"/>
    <property type="match status" value="1"/>
</dbReference>
<keyword evidence="2" id="KW-1185">Reference proteome</keyword>
<evidence type="ECO:0000313" key="1">
    <source>
        <dbReference type="EMBL" id="NHB94118.1"/>
    </source>
</evidence>
<proteinExistence type="predicted"/>
<comment type="caution">
    <text evidence="1">The sequence shown here is derived from an EMBL/GenBank/DDBJ whole genome shotgun (WGS) entry which is preliminary data.</text>
</comment>
<sequence>MVTNDMKYDKTWIGDLLGGSLMSRESRLIAEMMLQLPSKGQWQQHLVTENILQASSERTAIRYAHTLRLRLSMLDSKGLELVAHGSERERQQCLMVALMLQSPVVAAFISLVVNDAKRQFRKSLPANVWEVFVEDQRRVHPELTRFSESSLKKMGNNAIKALSEARYLDAPRRRHLQTVFLLPEIHDLLIRLKRSDLIPLMEGKQ</sequence>
<gene>
    <name evidence="1" type="ORF">C5469_19075</name>
</gene>
<dbReference type="Proteomes" id="UP000591844">
    <property type="component" value="Unassembled WGS sequence"/>
</dbReference>
<dbReference type="AlphaFoldDB" id="A0A7X5QGV8"/>
<evidence type="ECO:0000313" key="2">
    <source>
        <dbReference type="Proteomes" id="UP000591844"/>
    </source>
</evidence>
<dbReference type="Gene3D" id="1.10.3540.10">
    <property type="entry name" value="uncharacterized protein from magnetospirillum magneticum domain"/>
    <property type="match status" value="1"/>
</dbReference>
<protein>
    <submittedName>
        <fullName evidence="1">DUF1819 domain-containing protein</fullName>
    </submittedName>
</protein>
<name>A0A7X5QGV8_9GAMM</name>
<organism evidence="1 2">
    <name type="scientific">Photorhabdus cinerea</name>
    <dbReference type="NCBI Taxonomy" id="471575"/>
    <lineage>
        <taxon>Bacteria</taxon>
        <taxon>Pseudomonadati</taxon>
        <taxon>Pseudomonadota</taxon>
        <taxon>Gammaproteobacteria</taxon>
        <taxon>Enterobacterales</taxon>
        <taxon>Morganellaceae</taxon>
        <taxon>Photorhabdus</taxon>
    </lineage>
</organism>
<dbReference type="InterPro" id="IPR023137">
    <property type="entry name" value="BrxA_sf"/>
</dbReference>
<dbReference type="InterPro" id="IPR014948">
    <property type="entry name" value="BrxA"/>
</dbReference>